<dbReference type="eggNOG" id="ENOG5033DBI">
    <property type="taxonomic scope" value="Bacteria"/>
</dbReference>
<reference evidence="1 2" key="1">
    <citation type="submission" date="2014-06" db="EMBL/GenBank/DDBJ databases">
        <title>Shewanella sp. YQH10.</title>
        <authorList>
            <person name="Liu Y."/>
            <person name="Zeng R."/>
        </authorList>
    </citation>
    <scope>NUCLEOTIDE SEQUENCE [LARGE SCALE GENOMIC DNA]</scope>
    <source>
        <strain evidence="1 2">YQH10</strain>
    </source>
</reference>
<organism evidence="1 2">
    <name type="scientific">Shewanella mangrovi</name>
    <dbReference type="NCBI Taxonomy" id="1515746"/>
    <lineage>
        <taxon>Bacteria</taxon>
        <taxon>Pseudomonadati</taxon>
        <taxon>Pseudomonadota</taxon>
        <taxon>Gammaproteobacteria</taxon>
        <taxon>Alteromonadales</taxon>
        <taxon>Shewanellaceae</taxon>
        <taxon>Shewanella</taxon>
    </lineage>
</organism>
<dbReference type="OrthoDB" id="6259967at2"/>
<accession>A0A094JAX6</accession>
<dbReference type="Proteomes" id="UP000029264">
    <property type="component" value="Unassembled WGS sequence"/>
</dbReference>
<protein>
    <submittedName>
        <fullName evidence="1">Uncharacterized protein</fullName>
    </submittedName>
</protein>
<keyword evidence="2" id="KW-1185">Reference proteome</keyword>
<evidence type="ECO:0000313" key="2">
    <source>
        <dbReference type="Proteomes" id="UP000029264"/>
    </source>
</evidence>
<dbReference type="STRING" id="1515746.HR45_16935"/>
<proteinExistence type="predicted"/>
<dbReference type="EMBL" id="JPEO01000019">
    <property type="protein sequence ID" value="KFZ36342.1"/>
    <property type="molecule type" value="Genomic_DNA"/>
</dbReference>
<dbReference type="AlphaFoldDB" id="A0A094JAX6"/>
<comment type="caution">
    <text evidence="1">The sequence shown here is derived from an EMBL/GenBank/DDBJ whole genome shotgun (WGS) entry which is preliminary data.</text>
</comment>
<gene>
    <name evidence="1" type="ORF">HR45_16935</name>
</gene>
<dbReference type="RefSeq" id="WP_037445229.1">
    <property type="nucleotide sequence ID" value="NZ_JPEO01000019.1"/>
</dbReference>
<evidence type="ECO:0000313" key="1">
    <source>
        <dbReference type="EMBL" id="KFZ36342.1"/>
    </source>
</evidence>
<sequence length="302" mass="35314">MTSAHTIDFIPNVGSFIEQGLVELDCDKEYLDSLARVIHREEYLPAQREPHCDKAPEDVKWSQIVERVMWSDPPEDFWAAKPAKTPLYKLTMRGEFSLVAHVISPNGFRTKVLYRKKNVNPNRAYRSISTLYRKWNESFAFFFCYECNRLVAGRNIFGVNVPLYRWIDDALCEDGHSRIEIRTDCICQSEPITQPYRAEYLDRVRHLSDGSFIVEKADSGFNLYVKQLSWAGPHSPVTRNNFLEHFPATIKPWEVRERIKFHRNEIEFVRTCKHCDSTKNVGHFYDKETCHGCASRLHGIVY</sequence>
<name>A0A094JAX6_9GAMM</name>